<feature type="non-terminal residue" evidence="7">
    <location>
        <position position="1"/>
    </location>
</feature>
<dbReference type="Gene3D" id="3.40.50.720">
    <property type="entry name" value="NAD(P)-binding Rossmann-like Domain"/>
    <property type="match status" value="1"/>
</dbReference>
<keyword evidence="4" id="KW-0274">FAD</keyword>
<dbReference type="Gene3D" id="3.30.9.10">
    <property type="entry name" value="D-Amino Acid Oxidase, subunit A, domain 2"/>
    <property type="match status" value="1"/>
</dbReference>
<dbReference type="Proteomes" id="UP000269721">
    <property type="component" value="Unassembled WGS sequence"/>
</dbReference>
<proteinExistence type="inferred from homology"/>
<feature type="non-terminal residue" evidence="7">
    <location>
        <position position="128"/>
    </location>
</feature>
<gene>
    <name evidence="7" type="ORF">BDK51DRAFT_6290</name>
</gene>
<evidence type="ECO:0000256" key="2">
    <source>
        <dbReference type="ARBA" id="ARBA00006730"/>
    </source>
</evidence>
<comment type="cofactor">
    <cofactor evidence="1">
        <name>FAD</name>
        <dbReference type="ChEBI" id="CHEBI:57692"/>
    </cofactor>
</comment>
<dbReference type="AlphaFoldDB" id="A0A4P9WG26"/>
<dbReference type="GO" id="GO:0005737">
    <property type="term" value="C:cytoplasm"/>
    <property type="evidence" value="ECO:0007669"/>
    <property type="project" value="TreeGrafter"/>
</dbReference>
<dbReference type="InterPro" id="IPR006076">
    <property type="entry name" value="FAD-dep_OxRdtase"/>
</dbReference>
<dbReference type="OrthoDB" id="2015447at2759"/>
<feature type="domain" description="FAD dependent oxidoreductase" evidence="6">
    <location>
        <begin position="33"/>
        <end position="124"/>
    </location>
</feature>
<dbReference type="GO" id="GO:0071949">
    <property type="term" value="F:FAD binding"/>
    <property type="evidence" value="ECO:0007669"/>
    <property type="project" value="InterPro"/>
</dbReference>
<dbReference type="EMBL" id="KZ994973">
    <property type="protein sequence ID" value="RKO91634.1"/>
    <property type="molecule type" value="Genomic_DNA"/>
</dbReference>
<dbReference type="PANTHER" id="PTHR11530:SF11">
    <property type="entry name" value="D-ASPARTATE OXIDASE"/>
    <property type="match status" value="1"/>
</dbReference>
<evidence type="ECO:0000256" key="4">
    <source>
        <dbReference type="ARBA" id="ARBA00022827"/>
    </source>
</evidence>
<keyword evidence="3" id="KW-0285">Flavoprotein</keyword>
<evidence type="ECO:0000256" key="1">
    <source>
        <dbReference type="ARBA" id="ARBA00001974"/>
    </source>
</evidence>
<evidence type="ECO:0000313" key="8">
    <source>
        <dbReference type="Proteomes" id="UP000269721"/>
    </source>
</evidence>
<protein>
    <recommendedName>
        <fullName evidence="6">FAD dependent oxidoreductase domain-containing protein</fullName>
    </recommendedName>
</protein>
<organism evidence="7 8">
    <name type="scientific">Blyttiomyces helicus</name>
    <dbReference type="NCBI Taxonomy" id="388810"/>
    <lineage>
        <taxon>Eukaryota</taxon>
        <taxon>Fungi</taxon>
        <taxon>Fungi incertae sedis</taxon>
        <taxon>Chytridiomycota</taxon>
        <taxon>Chytridiomycota incertae sedis</taxon>
        <taxon>Chytridiomycetes</taxon>
        <taxon>Chytridiomycetes incertae sedis</taxon>
        <taxon>Blyttiomyces</taxon>
    </lineage>
</organism>
<dbReference type="SUPFAM" id="SSF51971">
    <property type="entry name" value="Nucleotide-binding domain"/>
    <property type="match status" value="1"/>
</dbReference>
<evidence type="ECO:0000313" key="7">
    <source>
        <dbReference type="EMBL" id="RKO91634.1"/>
    </source>
</evidence>
<dbReference type="GO" id="GO:0019478">
    <property type="term" value="P:D-amino acid catabolic process"/>
    <property type="evidence" value="ECO:0007669"/>
    <property type="project" value="TreeGrafter"/>
</dbReference>
<evidence type="ECO:0000259" key="6">
    <source>
        <dbReference type="Pfam" id="PF01266"/>
    </source>
</evidence>
<evidence type="ECO:0000256" key="3">
    <source>
        <dbReference type="ARBA" id="ARBA00022630"/>
    </source>
</evidence>
<sequence>DAGVSLIPAVEVWRESLGPWEDPWFSRFVPGYRTLSPTELPENTACGIAYQTISFNVPKFMRFLQTRFLQMGGRIEKRDVAHIDDIVGDHIDCVVNCSGIGARTLGGVMDMTVFPTRGQIVIVNAPRV</sequence>
<dbReference type="Pfam" id="PF01266">
    <property type="entry name" value="DAO"/>
    <property type="match status" value="1"/>
</dbReference>
<accession>A0A4P9WG26</accession>
<dbReference type="PANTHER" id="PTHR11530">
    <property type="entry name" value="D-AMINO ACID OXIDASE"/>
    <property type="match status" value="1"/>
</dbReference>
<dbReference type="InterPro" id="IPR023209">
    <property type="entry name" value="DAO"/>
</dbReference>
<evidence type="ECO:0000256" key="5">
    <source>
        <dbReference type="ARBA" id="ARBA00023002"/>
    </source>
</evidence>
<reference evidence="8" key="1">
    <citation type="journal article" date="2018" name="Nat. Microbiol.">
        <title>Leveraging single-cell genomics to expand the fungal tree of life.</title>
        <authorList>
            <person name="Ahrendt S.R."/>
            <person name="Quandt C.A."/>
            <person name="Ciobanu D."/>
            <person name="Clum A."/>
            <person name="Salamov A."/>
            <person name="Andreopoulos B."/>
            <person name="Cheng J.F."/>
            <person name="Woyke T."/>
            <person name="Pelin A."/>
            <person name="Henrissat B."/>
            <person name="Reynolds N.K."/>
            <person name="Benny G.L."/>
            <person name="Smith M.E."/>
            <person name="James T.Y."/>
            <person name="Grigoriev I.V."/>
        </authorList>
    </citation>
    <scope>NUCLEOTIDE SEQUENCE [LARGE SCALE GENOMIC DNA]</scope>
</reference>
<dbReference type="GO" id="GO:0003884">
    <property type="term" value="F:D-amino-acid oxidase activity"/>
    <property type="evidence" value="ECO:0007669"/>
    <property type="project" value="InterPro"/>
</dbReference>
<keyword evidence="5" id="KW-0560">Oxidoreductase</keyword>
<name>A0A4P9WG26_9FUNG</name>
<keyword evidence="8" id="KW-1185">Reference proteome</keyword>
<comment type="similarity">
    <text evidence="2">Belongs to the DAMOX/DASOX family.</text>
</comment>